<reference evidence="1" key="1">
    <citation type="submission" date="2021-06" db="EMBL/GenBank/DDBJ databases">
        <authorList>
            <person name="Hodson N. C."/>
            <person name="Mongue J. A."/>
            <person name="Jaron S. K."/>
        </authorList>
    </citation>
    <scope>NUCLEOTIDE SEQUENCE</scope>
</reference>
<evidence type="ECO:0000313" key="2">
    <source>
        <dbReference type="Proteomes" id="UP000708208"/>
    </source>
</evidence>
<evidence type="ECO:0000313" key="1">
    <source>
        <dbReference type="EMBL" id="CAG7830735.1"/>
    </source>
</evidence>
<comment type="caution">
    <text evidence="1">The sequence shown here is derived from an EMBL/GenBank/DDBJ whole genome shotgun (WGS) entry which is preliminary data.</text>
</comment>
<proteinExistence type="predicted"/>
<accession>A0A8J2LY12</accession>
<dbReference type="EMBL" id="CAJVCH010557355">
    <property type="protein sequence ID" value="CAG7830735.1"/>
    <property type="molecule type" value="Genomic_DNA"/>
</dbReference>
<protein>
    <submittedName>
        <fullName evidence="1">Uncharacterized protein</fullName>
    </submittedName>
</protein>
<dbReference type="Proteomes" id="UP000708208">
    <property type="component" value="Unassembled WGS sequence"/>
</dbReference>
<organism evidence="1 2">
    <name type="scientific">Allacma fusca</name>
    <dbReference type="NCBI Taxonomy" id="39272"/>
    <lineage>
        <taxon>Eukaryota</taxon>
        <taxon>Metazoa</taxon>
        <taxon>Ecdysozoa</taxon>
        <taxon>Arthropoda</taxon>
        <taxon>Hexapoda</taxon>
        <taxon>Collembola</taxon>
        <taxon>Symphypleona</taxon>
        <taxon>Sminthuridae</taxon>
        <taxon>Allacma</taxon>
    </lineage>
</organism>
<keyword evidence="2" id="KW-1185">Reference proteome</keyword>
<feature type="non-terminal residue" evidence="1">
    <location>
        <position position="1"/>
    </location>
</feature>
<sequence length="35" mass="3896">FLCLQVNIAIISLIQENLCHNSSSETADSAFKEEK</sequence>
<gene>
    <name evidence="1" type="ORF">AFUS01_LOCUS40521</name>
</gene>
<dbReference type="AlphaFoldDB" id="A0A8J2LY12"/>
<name>A0A8J2LY12_9HEXA</name>